<organism evidence="1">
    <name type="scientific">marine metagenome</name>
    <dbReference type="NCBI Taxonomy" id="408172"/>
    <lineage>
        <taxon>unclassified sequences</taxon>
        <taxon>metagenomes</taxon>
        <taxon>ecological metagenomes</taxon>
    </lineage>
</organism>
<sequence length="87" mass="10455">MGKIMKMEDIRLNSRQERFVKLANKEGFTNKITRKDITILQAKYGIKKPYWLMKNLIYRYERGVYKLPSLLSVEEHIMNMVKSYGEH</sequence>
<evidence type="ECO:0000313" key="1">
    <source>
        <dbReference type="EMBL" id="SVB64253.1"/>
    </source>
</evidence>
<protein>
    <submittedName>
        <fullName evidence="1">Uncharacterized protein</fullName>
    </submittedName>
</protein>
<gene>
    <name evidence="1" type="ORF">METZ01_LOCUS217107</name>
</gene>
<dbReference type="AlphaFoldDB" id="A0A382FPV2"/>
<proteinExistence type="predicted"/>
<name>A0A382FPV2_9ZZZZ</name>
<reference evidence="1" key="1">
    <citation type="submission" date="2018-05" db="EMBL/GenBank/DDBJ databases">
        <authorList>
            <person name="Lanie J.A."/>
            <person name="Ng W.-L."/>
            <person name="Kazmierczak K.M."/>
            <person name="Andrzejewski T.M."/>
            <person name="Davidsen T.M."/>
            <person name="Wayne K.J."/>
            <person name="Tettelin H."/>
            <person name="Glass J.I."/>
            <person name="Rusch D."/>
            <person name="Podicherti R."/>
            <person name="Tsui H.-C.T."/>
            <person name="Winkler M.E."/>
        </authorList>
    </citation>
    <scope>NUCLEOTIDE SEQUENCE</scope>
</reference>
<dbReference type="EMBL" id="UINC01050827">
    <property type="protein sequence ID" value="SVB64253.1"/>
    <property type="molecule type" value="Genomic_DNA"/>
</dbReference>
<accession>A0A382FPV2</accession>